<evidence type="ECO:0000313" key="2">
    <source>
        <dbReference type="EMBL" id="PQO34675.1"/>
    </source>
</evidence>
<dbReference type="Pfam" id="PF00884">
    <property type="entry name" value="Sulfatase"/>
    <property type="match status" value="1"/>
</dbReference>
<dbReference type="InterPro" id="IPR000917">
    <property type="entry name" value="Sulfatase_N"/>
</dbReference>
<proteinExistence type="predicted"/>
<dbReference type="PANTHER" id="PTHR43108">
    <property type="entry name" value="N-ACETYLGLUCOSAMINE-6-SULFATASE FAMILY MEMBER"/>
    <property type="match status" value="1"/>
</dbReference>
<evidence type="ECO:0000313" key="3">
    <source>
        <dbReference type="Proteomes" id="UP000238322"/>
    </source>
</evidence>
<dbReference type="SUPFAM" id="SSF53649">
    <property type="entry name" value="Alkaline phosphatase-like"/>
    <property type="match status" value="1"/>
</dbReference>
<gene>
    <name evidence="2" type="ORF">C5Y83_14310</name>
</gene>
<dbReference type="PANTHER" id="PTHR43108:SF6">
    <property type="entry name" value="N-SULPHOGLUCOSAMINE SULPHOHYDROLASE"/>
    <property type="match status" value="1"/>
</dbReference>
<protein>
    <submittedName>
        <fullName evidence="2">Sulfatase</fullName>
    </submittedName>
</protein>
<sequence length="480" mass="54839">MKQICYPSDSLILFTPLPYPSNLLPTMRNRTILFMAIVAVLFSLRIAETQAAERPNLIFLLTDDQRWDALGCMGNPVIKTPNIDKLAEEGVTFDNAFATTAICATSRASFLTGQYARRHGVVDFRTVLTPEAFQQTFPALLRAAGYRTAFIGKWGVGNNLPADQYDYWKGFAGQGQYFVDGQPHMTQRLENQTLEFLDTCQADQPFCLQVSFKAAHCQDGPGWQFRHAPKYTEYYAEDKITPAETVSEEAYAKLPKQLQGGESRVRWERRFDGDEMLQKNVKDYYRLLTGVDDFVGAMVGKLNEKKLADNTVIIYTSDHGFFLGEHGLSGKWLMYEPSIRIPMIVYDPRLPKSLRGRHLDEMVLNIDVAPTLLDFAGVKIPAVMQGQSLKPLVEDIQSEPWRTEFLYEHLFPHATIPQSEGVRSEDWKYVDYEKTEPKLEQLFDLKNDPHETTNLAGDPKYADKLNEFREKLARMRTELQ</sequence>
<dbReference type="Gene3D" id="3.40.720.10">
    <property type="entry name" value="Alkaline Phosphatase, subunit A"/>
    <property type="match status" value="1"/>
</dbReference>
<dbReference type="EMBL" id="PUHY01000010">
    <property type="protein sequence ID" value="PQO34675.1"/>
    <property type="molecule type" value="Genomic_DNA"/>
</dbReference>
<dbReference type="AlphaFoldDB" id="A0A2S8FR68"/>
<feature type="domain" description="Sulfatase N-terminal" evidence="1">
    <location>
        <begin position="55"/>
        <end position="378"/>
    </location>
</feature>
<organism evidence="2 3">
    <name type="scientific">Blastopirellula marina</name>
    <dbReference type="NCBI Taxonomy" id="124"/>
    <lineage>
        <taxon>Bacteria</taxon>
        <taxon>Pseudomonadati</taxon>
        <taxon>Planctomycetota</taxon>
        <taxon>Planctomycetia</taxon>
        <taxon>Pirellulales</taxon>
        <taxon>Pirellulaceae</taxon>
        <taxon>Blastopirellula</taxon>
    </lineage>
</organism>
<comment type="caution">
    <text evidence="2">The sequence shown here is derived from an EMBL/GenBank/DDBJ whole genome shotgun (WGS) entry which is preliminary data.</text>
</comment>
<accession>A0A2S8FR68</accession>
<name>A0A2S8FR68_9BACT</name>
<dbReference type="InterPro" id="IPR017850">
    <property type="entry name" value="Alkaline_phosphatase_core_sf"/>
</dbReference>
<dbReference type="CDD" id="cd16031">
    <property type="entry name" value="G6S_like"/>
    <property type="match status" value="1"/>
</dbReference>
<evidence type="ECO:0000259" key="1">
    <source>
        <dbReference type="Pfam" id="PF00884"/>
    </source>
</evidence>
<reference evidence="2 3" key="1">
    <citation type="submission" date="2018-02" db="EMBL/GenBank/DDBJ databases">
        <title>Comparative genomes isolates from brazilian mangrove.</title>
        <authorList>
            <person name="Araujo J.E."/>
            <person name="Taketani R.G."/>
            <person name="Silva M.C.P."/>
            <person name="Loureco M.V."/>
            <person name="Andreote F.D."/>
        </authorList>
    </citation>
    <scope>NUCLEOTIDE SEQUENCE [LARGE SCALE GENOMIC DNA]</scope>
    <source>
        <strain evidence="2 3">Hex-1 MGV</strain>
    </source>
</reference>
<dbReference type="Proteomes" id="UP000238322">
    <property type="component" value="Unassembled WGS sequence"/>
</dbReference>